<dbReference type="PANTHER" id="PTHR16266">
    <property type="entry name" value="WD REPEAT DOMAIN 9"/>
    <property type="match status" value="1"/>
</dbReference>
<evidence type="ECO:0000313" key="4">
    <source>
        <dbReference type="RefSeq" id="XP_014678749.1"/>
    </source>
</evidence>
<dbReference type="PROSITE" id="PS50082">
    <property type="entry name" value="WD_REPEATS_2"/>
    <property type="match status" value="1"/>
</dbReference>
<dbReference type="Proteomes" id="UP000695022">
    <property type="component" value="Unplaced"/>
</dbReference>
<dbReference type="Pfam" id="PF00400">
    <property type="entry name" value="WD40"/>
    <property type="match status" value="1"/>
</dbReference>
<keyword evidence="1" id="KW-0853">WD repeat</keyword>
<protein>
    <submittedName>
        <fullName evidence="4">Bromodomain and WD repeat-containing protein 3-like</fullName>
    </submittedName>
</protein>
<dbReference type="InterPro" id="IPR001680">
    <property type="entry name" value="WD40_rpt"/>
</dbReference>
<accession>A0ABM1F2S8</accession>
<feature type="domain" description="BRWD/PHIP N-terminal" evidence="2">
    <location>
        <begin position="5"/>
        <end position="90"/>
    </location>
</feature>
<dbReference type="SMART" id="SM00320">
    <property type="entry name" value="WD40"/>
    <property type="match status" value="3"/>
</dbReference>
<organism evidence="3 4">
    <name type="scientific">Priapulus caudatus</name>
    <name type="common">Priapulid worm</name>
    <dbReference type="NCBI Taxonomy" id="37621"/>
    <lineage>
        <taxon>Eukaryota</taxon>
        <taxon>Metazoa</taxon>
        <taxon>Ecdysozoa</taxon>
        <taxon>Scalidophora</taxon>
        <taxon>Priapulida</taxon>
        <taxon>Priapulimorpha</taxon>
        <taxon>Priapulimorphida</taxon>
        <taxon>Priapulidae</taxon>
        <taxon>Priapulus</taxon>
    </lineage>
</organism>
<dbReference type="InterPro" id="IPR011047">
    <property type="entry name" value="Quinoprotein_ADH-like_sf"/>
</dbReference>
<feature type="repeat" description="WD" evidence="1">
    <location>
        <begin position="461"/>
        <end position="493"/>
    </location>
</feature>
<dbReference type="InterPro" id="IPR057452">
    <property type="entry name" value="BRWD/PHIP_N"/>
</dbReference>
<dbReference type="InterPro" id="IPR052060">
    <property type="entry name" value="Bromo_WD_repeat"/>
</dbReference>
<dbReference type="SUPFAM" id="SSF50998">
    <property type="entry name" value="Quinoprotein alcohol dehydrogenase-like"/>
    <property type="match status" value="1"/>
</dbReference>
<gene>
    <name evidence="4" type="primary">LOC106818565</name>
</gene>
<dbReference type="GeneID" id="106818565"/>
<dbReference type="Gene3D" id="2.130.10.10">
    <property type="entry name" value="YVTN repeat-like/Quinoprotein amine dehydrogenase"/>
    <property type="match status" value="1"/>
</dbReference>
<evidence type="ECO:0000313" key="3">
    <source>
        <dbReference type="Proteomes" id="UP000695022"/>
    </source>
</evidence>
<proteinExistence type="predicted"/>
<keyword evidence="3" id="KW-1185">Reference proteome</keyword>
<dbReference type="PROSITE" id="PS50294">
    <property type="entry name" value="WD_REPEATS_REGION"/>
    <property type="match status" value="1"/>
</dbReference>
<reference evidence="4" key="1">
    <citation type="submission" date="2025-08" db="UniProtKB">
        <authorList>
            <consortium name="RefSeq"/>
        </authorList>
    </citation>
    <scope>IDENTIFICATION</scope>
</reference>
<evidence type="ECO:0000259" key="2">
    <source>
        <dbReference type="Pfam" id="PF25437"/>
    </source>
</evidence>
<dbReference type="RefSeq" id="XP_014678749.1">
    <property type="nucleotide sequence ID" value="XM_014823263.1"/>
</dbReference>
<dbReference type="InterPro" id="IPR015943">
    <property type="entry name" value="WD40/YVTN_repeat-like_dom_sf"/>
</dbReference>
<evidence type="ECO:0000256" key="1">
    <source>
        <dbReference type="PROSITE-ProRule" id="PRU00221"/>
    </source>
</evidence>
<feature type="non-terminal residue" evidence="4">
    <location>
        <position position="512"/>
    </location>
</feature>
<name>A0ABM1F2S8_PRICU</name>
<sequence>MKDVKCETREMSELELELHFLIARFLSVGPCREAAQVLCQELEKHKVLPKRLDWTGGEHHQTFEELLRNNSHVAADHLLRVCQRVGPILDASIAPSVAGVRSLLGSGRQSLLRTERDLKARYWTRSHHTACRHGNPLKPPHNSFQPGNIEFLLSAREMRSGAAEAHLGSCRLYHKMVLHLRTLGHLSSVYCVLFDRSGHYIITRGTAGAVGHLYYCWNVLEALPVGGGAPCTTRAGKEARACGEWAPPLLLYGAARARVGAEVAPACYYSRERAVACRRGGAHLYYSRAVRRDRCVLSEEHGDGSGRAEAPDADDLVAASGGRRGRMLVRQRLGWNPARFPQPRADAFRPNALHLPSWIAAPDPGGADAETLIRFSPACHKKHRFLISTGNDGCMFVWIYSPTSYQFNEHPLKFTERVRAGSQMICSSFSAGGMFLTTGSSDHVIRVYYFGGDVPEKIVDLESHTDRVDSIQFSHNSWRFVSGSKDGIARIWNYGSQGVEVRSPSTCQSTGR</sequence>
<dbReference type="PANTHER" id="PTHR16266:SF17">
    <property type="entry name" value="BRWD3"/>
    <property type="match status" value="1"/>
</dbReference>
<dbReference type="Pfam" id="PF25437">
    <property type="entry name" value="BRWD1_N"/>
    <property type="match status" value="1"/>
</dbReference>